<dbReference type="InterPro" id="IPR050767">
    <property type="entry name" value="Sel1_AlgK"/>
</dbReference>
<dbReference type="PANTHER" id="PTHR11102:SF160">
    <property type="entry name" value="ERAD-ASSOCIATED E3 UBIQUITIN-PROTEIN LIGASE COMPONENT HRD3"/>
    <property type="match status" value="1"/>
</dbReference>
<dbReference type="STRING" id="1742972.COMA1_30206"/>
<accession>A0A0S4LJF2</accession>
<dbReference type="Pfam" id="PF08238">
    <property type="entry name" value="Sel1"/>
    <property type="match status" value="2"/>
</dbReference>
<organism evidence="2 3">
    <name type="scientific">Candidatus Nitrospira nitrosa</name>
    <dbReference type="NCBI Taxonomy" id="1742972"/>
    <lineage>
        <taxon>Bacteria</taxon>
        <taxon>Pseudomonadati</taxon>
        <taxon>Nitrospirota</taxon>
        <taxon>Nitrospiria</taxon>
        <taxon>Nitrospirales</taxon>
        <taxon>Nitrospiraceae</taxon>
        <taxon>Nitrospira</taxon>
    </lineage>
</organism>
<dbReference type="AlphaFoldDB" id="A0A0S4LJF2"/>
<dbReference type="Gene3D" id="1.25.40.10">
    <property type="entry name" value="Tetratricopeptide repeat domain"/>
    <property type="match status" value="1"/>
</dbReference>
<dbReference type="InterPro" id="IPR006597">
    <property type="entry name" value="Sel1-like"/>
</dbReference>
<protein>
    <recommendedName>
        <fullName evidence="4">Beta-lactamase</fullName>
    </recommendedName>
</protein>
<name>A0A0S4LJF2_9BACT</name>
<evidence type="ECO:0000313" key="2">
    <source>
        <dbReference type="EMBL" id="CUS36720.1"/>
    </source>
</evidence>
<feature type="chain" id="PRO_5006624103" description="Beta-lactamase" evidence="1">
    <location>
        <begin position="24"/>
        <end position="170"/>
    </location>
</feature>
<proteinExistence type="predicted"/>
<evidence type="ECO:0000256" key="1">
    <source>
        <dbReference type="SAM" id="SignalP"/>
    </source>
</evidence>
<sequence length="170" mass="19140">MWRCVLTVLLVLACMSGMTPGSAVGAQSIEEAEFAYERGDYTQAARIFSPLAEQGMASAQFYLGLMHEMGRGVRQDHSVAQLWFRKAATQGYAGPQNYLGLIYERGRGVRKDVVRALMWYTIAATMLSGDEQKTAMSRRDHLTSQMNASQIEQAQEMVRRCQQTHFKDCE</sequence>
<dbReference type="PANTHER" id="PTHR11102">
    <property type="entry name" value="SEL-1-LIKE PROTEIN"/>
    <property type="match status" value="1"/>
</dbReference>
<dbReference type="Proteomes" id="UP000199032">
    <property type="component" value="Unassembled WGS sequence"/>
</dbReference>
<gene>
    <name evidence="2" type="ORF">COMA1_30206</name>
</gene>
<keyword evidence="1" id="KW-0732">Signal</keyword>
<evidence type="ECO:0000313" key="3">
    <source>
        <dbReference type="Proteomes" id="UP000199032"/>
    </source>
</evidence>
<reference evidence="2 3" key="1">
    <citation type="submission" date="2015-10" db="EMBL/GenBank/DDBJ databases">
        <authorList>
            <person name="Gilbert D.G."/>
        </authorList>
    </citation>
    <scope>NUCLEOTIDE SEQUENCE [LARGE SCALE GENOMIC DNA]</scope>
    <source>
        <strain evidence="2">COMA1</strain>
    </source>
</reference>
<feature type="signal peptide" evidence="1">
    <location>
        <begin position="1"/>
        <end position="23"/>
    </location>
</feature>
<dbReference type="EMBL" id="CZQA01000009">
    <property type="protein sequence ID" value="CUS36720.1"/>
    <property type="molecule type" value="Genomic_DNA"/>
</dbReference>
<dbReference type="InterPro" id="IPR011990">
    <property type="entry name" value="TPR-like_helical_dom_sf"/>
</dbReference>
<keyword evidence="3" id="KW-1185">Reference proteome</keyword>
<evidence type="ECO:0008006" key="4">
    <source>
        <dbReference type="Google" id="ProtNLM"/>
    </source>
</evidence>
<dbReference type="SUPFAM" id="SSF81901">
    <property type="entry name" value="HCP-like"/>
    <property type="match status" value="1"/>
</dbReference>
<dbReference type="SMART" id="SM00671">
    <property type="entry name" value="SEL1"/>
    <property type="match status" value="2"/>
</dbReference>